<proteinExistence type="predicted"/>
<dbReference type="EMBL" id="JBCHKQ010000002">
    <property type="protein sequence ID" value="MEM5947703.1"/>
    <property type="molecule type" value="Genomic_DNA"/>
</dbReference>
<name>A0ABU9UAL6_9SPIR</name>
<sequence length="202" mass="22367">METAIKELIESLKRDGVEAGQKQADEIVRDAKIRADEIIEKARQQAKVIREEAEREASQFRMSAEEAVRQAGRDLVLSVKKELEEIASFVLLEMIKESYSDKAVEDAVVSVVSSWSVDEVGDVELRLPENVSEALMASLKKRLADKIAAGLELRPVKGLDKGFKIALKDGSAYYDFSEKGIVEVLSAFLNPRVAALLSESIK</sequence>
<evidence type="ECO:0000313" key="3">
    <source>
        <dbReference type="Proteomes" id="UP001466331"/>
    </source>
</evidence>
<dbReference type="Gene3D" id="1.20.5.620">
    <property type="entry name" value="F1F0 ATP synthase subunit B, membrane domain"/>
    <property type="match status" value="1"/>
</dbReference>
<evidence type="ECO:0000313" key="2">
    <source>
        <dbReference type="EMBL" id="MEM5947703.1"/>
    </source>
</evidence>
<organism evidence="2 3">
    <name type="scientific">Rarispira pelagica</name>
    <dbReference type="NCBI Taxonomy" id="3141764"/>
    <lineage>
        <taxon>Bacteria</taxon>
        <taxon>Pseudomonadati</taxon>
        <taxon>Spirochaetota</taxon>
        <taxon>Spirochaetia</taxon>
        <taxon>Winmispirales</taxon>
        <taxon>Winmispiraceae</taxon>
        <taxon>Rarispira</taxon>
    </lineage>
</organism>
<keyword evidence="1" id="KW-0175">Coiled coil</keyword>
<keyword evidence="3" id="KW-1185">Reference proteome</keyword>
<gene>
    <name evidence="2" type="ORF">WKV44_04010</name>
</gene>
<feature type="coiled-coil region" evidence="1">
    <location>
        <begin position="32"/>
        <end position="70"/>
    </location>
</feature>
<dbReference type="RefSeq" id="WP_420069154.1">
    <property type="nucleotide sequence ID" value="NZ_JBCHKQ010000002.1"/>
</dbReference>
<accession>A0ABU9UAL6</accession>
<evidence type="ECO:0000256" key="1">
    <source>
        <dbReference type="SAM" id="Coils"/>
    </source>
</evidence>
<comment type="caution">
    <text evidence="2">The sequence shown here is derived from an EMBL/GenBank/DDBJ whole genome shotgun (WGS) entry which is preliminary data.</text>
</comment>
<dbReference type="Proteomes" id="UP001466331">
    <property type="component" value="Unassembled WGS sequence"/>
</dbReference>
<protein>
    <submittedName>
        <fullName evidence="2">V-type ATP synthase subunit E</fullName>
    </submittedName>
</protein>
<reference evidence="2 3" key="1">
    <citation type="submission" date="2024-03" db="EMBL/GenBank/DDBJ databases">
        <title>Ignisphaera cupida sp. nov., a hyperthermophilic hydrolytic archaeon from a hot spring of Kamchatka, and proposal of Ignisphaeraceae fam. nov.</title>
        <authorList>
            <person name="Podosokorskaya O.A."/>
            <person name="Elcheninov A.G."/>
            <person name="Maltseva A.I."/>
            <person name="Zayulina K.S."/>
            <person name="Novikov A."/>
            <person name="Merkel A.Y."/>
        </authorList>
    </citation>
    <scope>NUCLEOTIDE SEQUENCE [LARGE SCALE GENOMIC DNA]</scope>
    <source>
        <strain evidence="2 3">38H-sp</strain>
    </source>
</reference>